<evidence type="ECO:0000256" key="1">
    <source>
        <dbReference type="SAM" id="MobiDB-lite"/>
    </source>
</evidence>
<feature type="region of interest" description="Disordered" evidence="1">
    <location>
        <begin position="144"/>
        <end position="194"/>
    </location>
</feature>
<evidence type="ECO:0000313" key="3">
    <source>
        <dbReference type="Proteomes" id="UP000185766"/>
    </source>
</evidence>
<dbReference type="AlphaFoldDB" id="A0A1H7RYM1"/>
<dbReference type="RefSeq" id="WP_074870148.1">
    <property type="nucleotide sequence ID" value="NZ_FOAS01000016.1"/>
</dbReference>
<organism evidence="2 3">
    <name type="scientific">Atopomonas hussainii</name>
    <dbReference type="NCBI Taxonomy" id="1429083"/>
    <lineage>
        <taxon>Bacteria</taxon>
        <taxon>Pseudomonadati</taxon>
        <taxon>Pseudomonadota</taxon>
        <taxon>Gammaproteobacteria</taxon>
        <taxon>Pseudomonadales</taxon>
        <taxon>Pseudomonadaceae</taxon>
        <taxon>Atopomonas</taxon>
    </lineage>
</organism>
<dbReference type="EMBL" id="FOAS01000016">
    <property type="protein sequence ID" value="SEL65206.1"/>
    <property type="molecule type" value="Genomic_DNA"/>
</dbReference>
<accession>A0A1H7RYM1</accession>
<protein>
    <submittedName>
        <fullName evidence="2">Uncharacterized protein</fullName>
    </submittedName>
</protein>
<gene>
    <name evidence="2" type="ORF">SAMN05216214_11661</name>
</gene>
<dbReference type="Proteomes" id="UP000185766">
    <property type="component" value="Unassembled WGS sequence"/>
</dbReference>
<dbReference type="STRING" id="1429083.GCA_001885685_00262"/>
<name>A0A1H7RYM1_9GAMM</name>
<proteinExistence type="predicted"/>
<reference evidence="2 3" key="1">
    <citation type="submission" date="2016-10" db="EMBL/GenBank/DDBJ databases">
        <authorList>
            <person name="de Groot N.N."/>
        </authorList>
    </citation>
    <scope>NUCLEOTIDE SEQUENCE [LARGE SCALE GENOMIC DNA]</scope>
    <source>
        <strain evidence="2 3">JCM 19513</strain>
    </source>
</reference>
<keyword evidence="3" id="KW-1185">Reference proteome</keyword>
<evidence type="ECO:0000313" key="2">
    <source>
        <dbReference type="EMBL" id="SEL65206.1"/>
    </source>
</evidence>
<sequence>MSLYEVAFAGILVPGADEAQVKANLAKLFQADAQRIALLFSGRRTVIKNNLDEETAKRYQQTLARAGAQVEVSLMGAEPAPAAPPATPAAAAAQAVQAVSPAPTAAQPVGDKPSGGRLSVAARDEYMAAFSEVDAPDLPLAPLGADIGDAKPEVAPPPLDLSGMQLAPVGSDMGQAKAPPAPPAPDTSHLKLEE</sequence>